<evidence type="ECO:0000259" key="2">
    <source>
        <dbReference type="Pfam" id="PF00534"/>
    </source>
</evidence>
<dbReference type="Pfam" id="PF13439">
    <property type="entry name" value="Glyco_transf_4"/>
    <property type="match status" value="1"/>
</dbReference>
<dbReference type="GO" id="GO:0009103">
    <property type="term" value="P:lipopolysaccharide biosynthetic process"/>
    <property type="evidence" value="ECO:0007669"/>
    <property type="project" value="TreeGrafter"/>
</dbReference>
<dbReference type="STRING" id="749222.Nitsa_1723"/>
<accession>E6X1A7</accession>
<dbReference type="CDD" id="cd03801">
    <property type="entry name" value="GT4_PimA-like"/>
    <property type="match status" value="1"/>
</dbReference>
<dbReference type="InterPro" id="IPR028098">
    <property type="entry name" value="Glyco_trans_4-like_N"/>
</dbReference>
<dbReference type="RefSeq" id="WP_013554654.1">
    <property type="nucleotide sequence ID" value="NC_014935.1"/>
</dbReference>
<evidence type="ECO:0000313" key="5">
    <source>
        <dbReference type="Proteomes" id="UP000008633"/>
    </source>
</evidence>
<organism evidence="4 5">
    <name type="scientific">Nitratifractor salsuginis (strain DSM 16511 / JCM 12458 / E9I37-1)</name>
    <dbReference type="NCBI Taxonomy" id="749222"/>
    <lineage>
        <taxon>Bacteria</taxon>
        <taxon>Pseudomonadati</taxon>
        <taxon>Campylobacterota</taxon>
        <taxon>Epsilonproteobacteria</taxon>
        <taxon>Campylobacterales</taxon>
        <taxon>Sulfurovaceae</taxon>
        <taxon>Nitratifractor</taxon>
    </lineage>
</organism>
<reference evidence="4 5" key="1">
    <citation type="journal article" date="2011" name="Stand. Genomic Sci.">
        <title>Complete genome sequence of Nitratifractor salsuginis type strain (E9I37-1).</title>
        <authorList>
            <person name="Anderson I."/>
            <person name="Sikorski J."/>
            <person name="Zeytun A."/>
            <person name="Nolan M."/>
            <person name="Lapidus A."/>
            <person name="Lucas S."/>
            <person name="Hammon N."/>
            <person name="Deshpande S."/>
            <person name="Cheng J.F."/>
            <person name="Tapia R."/>
            <person name="Han C."/>
            <person name="Goodwin L."/>
            <person name="Pitluck S."/>
            <person name="Liolios K."/>
            <person name="Pagani I."/>
            <person name="Ivanova N."/>
            <person name="Huntemann M."/>
            <person name="Mavromatis K."/>
            <person name="Ovchinikova G."/>
            <person name="Pati A."/>
            <person name="Chen A."/>
            <person name="Palaniappan K."/>
            <person name="Land M."/>
            <person name="Hauser L."/>
            <person name="Brambilla E.M."/>
            <person name="Ngatchou-Djao O.D."/>
            <person name="Rohde M."/>
            <person name="Tindall B.J."/>
            <person name="Goker M."/>
            <person name="Detter J.C."/>
            <person name="Woyke T."/>
            <person name="Bristow J."/>
            <person name="Eisen J.A."/>
            <person name="Markowitz V."/>
            <person name="Hugenholtz P."/>
            <person name="Klenk H.P."/>
            <person name="Kyrpides N.C."/>
        </authorList>
    </citation>
    <scope>NUCLEOTIDE SEQUENCE [LARGE SCALE GENOMIC DNA]</scope>
    <source>
        <strain evidence="5">DSM 16511 / JCM 12458 / E9I37-1</strain>
    </source>
</reference>
<dbReference type="HOGENOM" id="CLU_009583_2_3_7"/>
<feature type="domain" description="Glycosyl transferase family 1" evidence="2">
    <location>
        <begin position="203"/>
        <end position="371"/>
    </location>
</feature>
<dbReference type="SUPFAM" id="SSF53756">
    <property type="entry name" value="UDP-Glycosyltransferase/glycogen phosphorylase"/>
    <property type="match status" value="1"/>
</dbReference>
<name>E6X1A7_NITSE</name>
<dbReference type="KEGG" id="nsa:Nitsa_1723"/>
<dbReference type="eggNOG" id="COG0438">
    <property type="taxonomic scope" value="Bacteria"/>
</dbReference>
<gene>
    <name evidence="4" type="ordered locus">Nitsa_1723</name>
</gene>
<feature type="domain" description="Glycosyltransferase subfamily 4-like N-terminal" evidence="3">
    <location>
        <begin position="20"/>
        <end position="190"/>
    </location>
</feature>
<evidence type="ECO:0000259" key="3">
    <source>
        <dbReference type="Pfam" id="PF13439"/>
    </source>
</evidence>
<dbReference type="OrthoDB" id="9775208at2"/>
<keyword evidence="5" id="KW-1185">Reference proteome</keyword>
<dbReference type="PANTHER" id="PTHR46401">
    <property type="entry name" value="GLYCOSYLTRANSFERASE WBBK-RELATED"/>
    <property type="match status" value="1"/>
</dbReference>
<proteinExistence type="predicted"/>
<evidence type="ECO:0000256" key="1">
    <source>
        <dbReference type="ARBA" id="ARBA00022679"/>
    </source>
</evidence>
<keyword evidence="1 4" id="KW-0808">Transferase</keyword>
<dbReference type="Gene3D" id="3.40.50.2000">
    <property type="entry name" value="Glycogen Phosphorylase B"/>
    <property type="match status" value="2"/>
</dbReference>
<dbReference type="AlphaFoldDB" id="E6X1A7"/>
<protein>
    <submittedName>
        <fullName evidence="4">Glycosyl transferase group 1</fullName>
    </submittedName>
</protein>
<reference evidence="5" key="2">
    <citation type="submission" date="2011-01" db="EMBL/GenBank/DDBJ databases">
        <title>The complete genome of Nitratifractor salsuginis DSM 16511.</title>
        <authorList>
            <consortium name="US DOE Joint Genome Institute (JGI-PGF)"/>
            <person name="Lucas S."/>
            <person name="Copeland A."/>
            <person name="Lapidus A."/>
            <person name="Bruce D."/>
            <person name="Goodwin L."/>
            <person name="Pitluck S."/>
            <person name="Kyrpides N."/>
            <person name="Mavromatis K."/>
            <person name="Ivanova N."/>
            <person name="Mikhailova N."/>
            <person name="Zeytun A."/>
            <person name="Detter J.C."/>
            <person name="Tapia R."/>
            <person name="Han C."/>
            <person name="Land M."/>
            <person name="Hauser L."/>
            <person name="Markowitz V."/>
            <person name="Cheng J.-F."/>
            <person name="Hugenholtz P."/>
            <person name="Woyke T."/>
            <person name="Wu D."/>
            <person name="Tindall B."/>
            <person name="Schuetze A."/>
            <person name="Brambilla E."/>
            <person name="Klenk H.-P."/>
            <person name="Eisen J.A."/>
        </authorList>
    </citation>
    <scope>NUCLEOTIDE SEQUENCE [LARGE SCALE GENOMIC DNA]</scope>
    <source>
        <strain evidence="5">DSM 16511 / JCM 12458 / E9I37-1</strain>
    </source>
</reference>
<sequence length="396" mass="45330">MDKKPHIGFICHEYPPCNHGGIGSFTKDLAEGLVQAGFKVSVIGMYLPHILDLNKITIEKISGVKIYRLPFENRMNQKHLNALYQRLKLLRFVLSTIKETGIDIIESPENQGWLPFGLLGKVPLITRFHGGEAYLGKTLNRPYSRFTSLMEKSQLLFSDQLVSVSSFVGKMTLDVLKTERNFITIYNSVKITKSIYHKNLTKVDVEPYLIVFSGSIIRNKGVEELILSMNIILKKFPEAKLILAGKNNRWMNDKKYDEYLMSLLDDRKYEKSINFLGAIDRERELFPLLSMAQVCCFPSYVESFSYAPLEAMALRKPVVFTKSSSGPEAIEDGVSGLLCDPKDPKDIAEKIMFLFENPDKAEELAREGQKRVQTIFSYEKWLKKNIDLYKKVLDEN</sequence>
<dbReference type="EMBL" id="CP002452">
    <property type="protein sequence ID" value="ADV46969.1"/>
    <property type="molecule type" value="Genomic_DNA"/>
</dbReference>
<dbReference type="GO" id="GO:0016757">
    <property type="term" value="F:glycosyltransferase activity"/>
    <property type="evidence" value="ECO:0007669"/>
    <property type="project" value="InterPro"/>
</dbReference>
<dbReference type="InterPro" id="IPR001296">
    <property type="entry name" value="Glyco_trans_1"/>
</dbReference>
<dbReference type="Proteomes" id="UP000008633">
    <property type="component" value="Chromosome"/>
</dbReference>
<dbReference type="Pfam" id="PF00534">
    <property type="entry name" value="Glycos_transf_1"/>
    <property type="match status" value="1"/>
</dbReference>
<dbReference type="PANTHER" id="PTHR46401:SF2">
    <property type="entry name" value="GLYCOSYLTRANSFERASE WBBK-RELATED"/>
    <property type="match status" value="1"/>
</dbReference>
<evidence type="ECO:0000313" key="4">
    <source>
        <dbReference type="EMBL" id="ADV46969.1"/>
    </source>
</evidence>